<accession>A0A4C1ZP03</accession>
<proteinExistence type="predicted"/>
<dbReference type="EMBL" id="BGZK01002093">
    <property type="protein sequence ID" value="GBP90581.1"/>
    <property type="molecule type" value="Genomic_DNA"/>
</dbReference>
<organism evidence="1 2">
    <name type="scientific">Eumeta variegata</name>
    <name type="common">Bagworm moth</name>
    <name type="synonym">Eumeta japonica</name>
    <dbReference type="NCBI Taxonomy" id="151549"/>
    <lineage>
        <taxon>Eukaryota</taxon>
        <taxon>Metazoa</taxon>
        <taxon>Ecdysozoa</taxon>
        <taxon>Arthropoda</taxon>
        <taxon>Hexapoda</taxon>
        <taxon>Insecta</taxon>
        <taxon>Pterygota</taxon>
        <taxon>Neoptera</taxon>
        <taxon>Endopterygota</taxon>
        <taxon>Lepidoptera</taxon>
        <taxon>Glossata</taxon>
        <taxon>Ditrysia</taxon>
        <taxon>Tineoidea</taxon>
        <taxon>Psychidae</taxon>
        <taxon>Oiketicinae</taxon>
        <taxon>Eumeta</taxon>
    </lineage>
</organism>
<comment type="caution">
    <text evidence="1">The sequence shown here is derived from an EMBL/GenBank/DDBJ whole genome shotgun (WGS) entry which is preliminary data.</text>
</comment>
<keyword evidence="2" id="KW-1185">Reference proteome</keyword>
<gene>
    <name evidence="1" type="ORF">EVAR_56743_1</name>
</gene>
<name>A0A4C1ZP03_EUMVA</name>
<evidence type="ECO:0000313" key="2">
    <source>
        <dbReference type="Proteomes" id="UP000299102"/>
    </source>
</evidence>
<evidence type="ECO:0000313" key="1">
    <source>
        <dbReference type="EMBL" id="GBP90581.1"/>
    </source>
</evidence>
<reference evidence="1 2" key="1">
    <citation type="journal article" date="2019" name="Commun. Biol.">
        <title>The bagworm genome reveals a unique fibroin gene that provides high tensile strength.</title>
        <authorList>
            <person name="Kono N."/>
            <person name="Nakamura H."/>
            <person name="Ohtoshi R."/>
            <person name="Tomita M."/>
            <person name="Numata K."/>
            <person name="Arakawa K."/>
        </authorList>
    </citation>
    <scope>NUCLEOTIDE SEQUENCE [LARGE SCALE GENOMIC DNA]</scope>
</reference>
<protein>
    <submittedName>
        <fullName evidence="1">Uncharacterized protein</fullName>
    </submittedName>
</protein>
<dbReference type="Proteomes" id="UP000299102">
    <property type="component" value="Unassembled WGS sequence"/>
</dbReference>
<dbReference type="AlphaFoldDB" id="A0A4C1ZP03"/>
<sequence length="66" mass="7186">MSNAVHFDALRAGRCGSPQLEHVSAQRMVRNTVGQCVIMYSDVMKVDGLIAQSPLISSPVSYKAYT</sequence>